<accession>A0AAF3FB51</accession>
<evidence type="ECO:0000313" key="12">
    <source>
        <dbReference type="WBParaSite" id="MBELARI_LOCUS4086"/>
    </source>
</evidence>
<dbReference type="PANTHER" id="PTHR47630:SF5">
    <property type="entry name" value="NR LBD DOMAIN-CONTAINING PROTEIN"/>
    <property type="match status" value="1"/>
</dbReference>
<evidence type="ECO:0000256" key="1">
    <source>
        <dbReference type="ARBA" id="ARBA00022723"/>
    </source>
</evidence>
<keyword evidence="4" id="KW-0805">Transcription regulation</keyword>
<keyword evidence="9" id="KW-1133">Transmembrane helix</keyword>
<evidence type="ECO:0000259" key="10">
    <source>
        <dbReference type="PROSITE" id="PS51030"/>
    </source>
</evidence>
<organism evidence="11 12">
    <name type="scientific">Mesorhabditis belari</name>
    <dbReference type="NCBI Taxonomy" id="2138241"/>
    <lineage>
        <taxon>Eukaryota</taxon>
        <taxon>Metazoa</taxon>
        <taxon>Ecdysozoa</taxon>
        <taxon>Nematoda</taxon>
        <taxon>Chromadorea</taxon>
        <taxon>Rhabditida</taxon>
        <taxon>Rhabditina</taxon>
        <taxon>Rhabditomorpha</taxon>
        <taxon>Rhabditoidea</taxon>
        <taxon>Rhabditidae</taxon>
        <taxon>Mesorhabditinae</taxon>
        <taxon>Mesorhabditis</taxon>
    </lineage>
</organism>
<keyword evidence="8" id="KW-0539">Nucleus</keyword>
<keyword evidence="11" id="KW-1185">Reference proteome</keyword>
<sequence length="358" mass="40698">MWGAVINSSPLKETPTVLHALRLPIPHHRRIFLLVLFNFFFVPAQRGSRIPHSPMWGAVINGRALKETPTVLHALRLPLPNHRRNDPVKYDFDDNGKGRGIYRGRELESDRLRPRTENAPRTDGAREKCRICGKSPASKNYGSIACASCKVFFIRVTTSGALTQKCAFNGQCLLDYAIIGKKKCMSCRFAKCLAVGMEPESTARRKELTCFERSKETYQYHIHCGVNIVIPCMKKTQMEDEEFTLIRNIVIFSSSLGFKEKSSEIIRKAYKKYSNMLLVHLKSKYHDEKIVISKFNDLMTIPGCMQNLGIINSVIILPSYFSVIYSWILLLMTPVYLNAIKATFGKKVDEGKVSETDH</sequence>
<name>A0AAF3FB51_9BILA</name>
<evidence type="ECO:0000256" key="4">
    <source>
        <dbReference type="ARBA" id="ARBA00023015"/>
    </source>
</evidence>
<dbReference type="InterPro" id="IPR052499">
    <property type="entry name" value="C.elegans_NHRs"/>
</dbReference>
<keyword evidence="9" id="KW-0812">Transmembrane</keyword>
<dbReference type="Proteomes" id="UP000887575">
    <property type="component" value="Unassembled WGS sequence"/>
</dbReference>
<feature type="domain" description="Nuclear receptor" evidence="10">
    <location>
        <begin position="126"/>
        <end position="204"/>
    </location>
</feature>
<dbReference type="AlphaFoldDB" id="A0AAF3FB51"/>
<evidence type="ECO:0000256" key="6">
    <source>
        <dbReference type="ARBA" id="ARBA00023163"/>
    </source>
</evidence>
<evidence type="ECO:0000256" key="7">
    <source>
        <dbReference type="ARBA" id="ARBA00023170"/>
    </source>
</evidence>
<dbReference type="Gene3D" id="1.10.565.10">
    <property type="entry name" value="Retinoid X Receptor"/>
    <property type="match status" value="1"/>
</dbReference>
<evidence type="ECO:0000256" key="9">
    <source>
        <dbReference type="SAM" id="Phobius"/>
    </source>
</evidence>
<dbReference type="SUPFAM" id="SSF48508">
    <property type="entry name" value="Nuclear receptor ligand-binding domain"/>
    <property type="match status" value="1"/>
</dbReference>
<keyword evidence="2" id="KW-0863">Zinc-finger</keyword>
<evidence type="ECO:0000313" key="11">
    <source>
        <dbReference type="Proteomes" id="UP000887575"/>
    </source>
</evidence>
<dbReference type="Gene3D" id="3.30.50.10">
    <property type="entry name" value="Erythroid Transcription Factor GATA-1, subunit A"/>
    <property type="match status" value="1"/>
</dbReference>
<dbReference type="PRINTS" id="PR00047">
    <property type="entry name" value="STROIDFINGER"/>
</dbReference>
<evidence type="ECO:0000256" key="8">
    <source>
        <dbReference type="ARBA" id="ARBA00023242"/>
    </source>
</evidence>
<proteinExistence type="predicted"/>
<keyword evidence="6" id="KW-0804">Transcription</keyword>
<keyword evidence="3" id="KW-0862">Zinc</keyword>
<dbReference type="InterPro" id="IPR035500">
    <property type="entry name" value="NHR-like_dom_sf"/>
</dbReference>
<keyword evidence="1" id="KW-0479">Metal-binding</keyword>
<dbReference type="InterPro" id="IPR013088">
    <property type="entry name" value="Znf_NHR/GATA"/>
</dbReference>
<dbReference type="WBParaSite" id="MBELARI_LOCUS4086">
    <property type="protein sequence ID" value="MBELARI_LOCUS4086"/>
    <property type="gene ID" value="MBELARI_LOCUS4086"/>
</dbReference>
<reference evidence="12" key="1">
    <citation type="submission" date="2024-02" db="UniProtKB">
        <authorList>
            <consortium name="WormBaseParasite"/>
        </authorList>
    </citation>
    <scope>IDENTIFICATION</scope>
</reference>
<dbReference type="PROSITE" id="PS51030">
    <property type="entry name" value="NUCLEAR_REC_DBD_2"/>
    <property type="match status" value="1"/>
</dbReference>
<dbReference type="PROSITE" id="PS00031">
    <property type="entry name" value="NUCLEAR_REC_DBD_1"/>
    <property type="match status" value="1"/>
</dbReference>
<keyword evidence="7" id="KW-0675">Receptor</keyword>
<keyword evidence="5" id="KW-0238">DNA-binding</keyword>
<protein>
    <recommendedName>
        <fullName evidence="10">Nuclear receptor domain-containing protein</fullName>
    </recommendedName>
</protein>
<keyword evidence="9" id="KW-0472">Membrane</keyword>
<dbReference type="GO" id="GO:0003700">
    <property type="term" value="F:DNA-binding transcription factor activity"/>
    <property type="evidence" value="ECO:0007669"/>
    <property type="project" value="InterPro"/>
</dbReference>
<dbReference type="GO" id="GO:0008270">
    <property type="term" value="F:zinc ion binding"/>
    <property type="evidence" value="ECO:0007669"/>
    <property type="project" value="UniProtKB-KW"/>
</dbReference>
<dbReference type="SMART" id="SM00399">
    <property type="entry name" value="ZnF_C4"/>
    <property type="match status" value="1"/>
</dbReference>
<dbReference type="GO" id="GO:0043565">
    <property type="term" value="F:sequence-specific DNA binding"/>
    <property type="evidence" value="ECO:0007669"/>
    <property type="project" value="InterPro"/>
</dbReference>
<dbReference type="SUPFAM" id="SSF57716">
    <property type="entry name" value="Glucocorticoid receptor-like (DNA-binding domain)"/>
    <property type="match status" value="1"/>
</dbReference>
<dbReference type="Pfam" id="PF00105">
    <property type="entry name" value="zf-C4"/>
    <property type="match status" value="1"/>
</dbReference>
<evidence type="ECO:0000256" key="3">
    <source>
        <dbReference type="ARBA" id="ARBA00022833"/>
    </source>
</evidence>
<dbReference type="InterPro" id="IPR001628">
    <property type="entry name" value="Znf_hrmn_rcpt"/>
</dbReference>
<feature type="transmembrane region" description="Helical" evidence="9">
    <location>
        <begin position="314"/>
        <end position="337"/>
    </location>
</feature>
<evidence type="ECO:0000256" key="5">
    <source>
        <dbReference type="ARBA" id="ARBA00023125"/>
    </source>
</evidence>
<evidence type="ECO:0000256" key="2">
    <source>
        <dbReference type="ARBA" id="ARBA00022771"/>
    </source>
</evidence>
<dbReference type="PANTHER" id="PTHR47630">
    <property type="entry name" value="NUCLEAR HORMONE RECEPTOR FAMILY-RELATED-RELATED"/>
    <property type="match status" value="1"/>
</dbReference>